<dbReference type="AlphaFoldDB" id="A0AAD7A8K1"/>
<feature type="region of interest" description="Disordered" evidence="1">
    <location>
        <begin position="130"/>
        <end position="151"/>
    </location>
</feature>
<keyword evidence="3" id="KW-1185">Reference proteome</keyword>
<accession>A0AAD7A8K1</accession>
<dbReference type="Proteomes" id="UP001218218">
    <property type="component" value="Unassembled WGS sequence"/>
</dbReference>
<comment type="caution">
    <text evidence="2">The sequence shown here is derived from an EMBL/GenBank/DDBJ whole genome shotgun (WGS) entry which is preliminary data.</text>
</comment>
<evidence type="ECO:0000256" key="1">
    <source>
        <dbReference type="SAM" id="MobiDB-lite"/>
    </source>
</evidence>
<name>A0AAD7A8K1_9AGAR</name>
<protein>
    <submittedName>
        <fullName evidence="2">Uncharacterized protein</fullName>
    </submittedName>
</protein>
<organism evidence="2 3">
    <name type="scientific">Mycena albidolilacea</name>
    <dbReference type="NCBI Taxonomy" id="1033008"/>
    <lineage>
        <taxon>Eukaryota</taxon>
        <taxon>Fungi</taxon>
        <taxon>Dikarya</taxon>
        <taxon>Basidiomycota</taxon>
        <taxon>Agaricomycotina</taxon>
        <taxon>Agaricomycetes</taxon>
        <taxon>Agaricomycetidae</taxon>
        <taxon>Agaricales</taxon>
        <taxon>Marasmiineae</taxon>
        <taxon>Mycenaceae</taxon>
        <taxon>Mycena</taxon>
    </lineage>
</organism>
<dbReference type="EMBL" id="JARIHO010000013">
    <property type="protein sequence ID" value="KAJ7351386.1"/>
    <property type="molecule type" value="Genomic_DNA"/>
</dbReference>
<gene>
    <name evidence="2" type="ORF">DFH08DRAFT_992826</name>
</gene>
<evidence type="ECO:0000313" key="2">
    <source>
        <dbReference type="EMBL" id="KAJ7351386.1"/>
    </source>
</evidence>
<proteinExistence type="predicted"/>
<reference evidence="2" key="1">
    <citation type="submission" date="2023-03" db="EMBL/GenBank/DDBJ databases">
        <title>Massive genome expansion in bonnet fungi (Mycena s.s.) driven by repeated elements and novel gene families across ecological guilds.</title>
        <authorList>
            <consortium name="Lawrence Berkeley National Laboratory"/>
            <person name="Harder C.B."/>
            <person name="Miyauchi S."/>
            <person name="Viragh M."/>
            <person name="Kuo A."/>
            <person name="Thoen E."/>
            <person name="Andreopoulos B."/>
            <person name="Lu D."/>
            <person name="Skrede I."/>
            <person name="Drula E."/>
            <person name="Henrissat B."/>
            <person name="Morin E."/>
            <person name="Kohler A."/>
            <person name="Barry K."/>
            <person name="LaButti K."/>
            <person name="Morin E."/>
            <person name="Salamov A."/>
            <person name="Lipzen A."/>
            <person name="Mereny Z."/>
            <person name="Hegedus B."/>
            <person name="Baldrian P."/>
            <person name="Stursova M."/>
            <person name="Weitz H."/>
            <person name="Taylor A."/>
            <person name="Grigoriev I.V."/>
            <person name="Nagy L.G."/>
            <person name="Martin F."/>
            <person name="Kauserud H."/>
        </authorList>
    </citation>
    <scope>NUCLEOTIDE SEQUENCE</scope>
    <source>
        <strain evidence="2">CBHHK002</strain>
    </source>
</reference>
<evidence type="ECO:0000313" key="3">
    <source>
        <dbReference type="Proteomes" id="UP001218218"/>
    </source>
</evidence>
<sequence length="369" mass="41770">MYSQDSEERQVSGILAWRYKRRPKGVRPDALQFQYRIIRQLLQALPDCDDIFHSRRPHKKWTGTHPHFLRLGQIPAPHHDITDSNHTFSFEPVNAKFGLPPQAPRERVVERCRRPARCCVHPSDFEGPLESPQALSSLHKPKANDGPVERPRRIVNSVPGLAERHKAKPLKVRVEASTVGQILCSSVVTKEHTSTLERPSDSQIASAARILARISATGPSVPPCFEVFGLPEMNFRMTMEERQTPVETLHSIGDHYILHPPTKVERPGQIADIDTNIDERLDLEPVGFHNAWIHPEPREIVGLMHNFELPIWLPRPACNGVFPFQGHQLKFNICCFPSQHKGASVEFNSLGNVEKFEIKGTAGYAPIRD</sequence>